<evidence type="ECO:0000313" key="2">
    <source>
        <dbReference type="Proteomes" id="UP000826271"/>
    </source>
</evidence>
<proteinExistence type="predicted"/>
<dbReference type="Proteomes" id="UP000826271">
    <property type="component" value="Unassembled WGS sequence"/>
</dbReference>
<keyword evidence="2" id="KW-1185">Reference proteome</keyword>
<dbReference type="AlphaFoldDB" id="A0AAV6Y8M5"/>
<evidence type="ECO:0000313" key="1">
    <source>
        <dbReference type="EMBL" id="KAG8391526.1"/>
    </source>
</evidence>
<comment type="caution">
    <text evidence="1">The sequence shown here is derived from an EMBL/GenBank/DDBJ whole genome shotgun (WGS) entry which is preliminary data.</text>
</comment>
<name>A0AAV6Y8M5_9LAMI</name>
<reference evidence="1" key="1">
    <citation type="submission" date="2019-10" db="EMBL/GenBank/DDBJ databases">
        <authorList>
            <person name="Zhang R."/>
            <person name="Pan Y."/>
            <person name="Wang J."/>
            <person name="Ma R."/>
            <person name="Yu S."/>
        </authorList>
    </citation>
    <scope>NUCLEOTIDE SEQUENCE</scope>
    <source>
        <strain evidence="1">LA-IB0</strain>
        <tissue evidence="1">Leaf</tissue>
    </source>
</reference>
<dbReference type="EMBL" id="WHWC01000001">
    <property type="protein sequence ID" value="KAG8391526.1"/>
    <property type="molecule type" value="Genomic_DNA"/>
</dbReference>
<sequence length="119" mass="13452">MEAHDISDFDLHLLQSIQNYLLTDFDLPQDFPGNNVTLVDKEDESSSQMVEELLCNNNDGTPSNKMPAVEWKRYRGVRRRPWGEVCSGDEGPHQEKLQNMARDLQDAGGGGFGLRSSHF</sequence>
<protein>
    <submittedName>
        <fullName evidence="1">Uncharacterized protein</fullName>
    </submittedName>
</protein>
<gene>
    <name evidence="1" type="ORF">BUALT_Bualt01G0196900</name>
</gene>
<accession>A0AAV6Y8M5</accession>
<organism evidence="1 2">
    <name type="scientific">Buddleja alternifolia</name>
    <dbReference type="NCBI Taxonomy" id="168488"/>
    <lineage>
        <taxon>Eukaryota</taxon>
        <taxon>Viridiplantae</taxon>
        <taxon>Streptophyta</taxon>
        <taxon>Embryophyta</taxon>
        <taxon>Tracheophyta</taxon>
        <taxon>Spermatophyta</taxon>
        <taxon>Magnoliopsida</taxon>
        <taxon>eudicotyledons</taxon>
        <taxon>Gunneridae</taxon>
        <taxon>Pentapetalae</taxon>
        <taxon>asterids</taxon>
        <taxon>lamiids</taxon>
        <taxon>Lamiales</taxon>
        <taxon>Scrophulariaceae</taxon>
        <taxon>Buddlejeae</taxon>
        <taxon>Buddleja</taxon>
    </lineage>
</organism>